<dbReference type="AlphaFoldDB" id="A0AAW5AB47"/>
<evidence type="ECO:0000313" key="3">
    <source>
        <dbReference type="Proteomes" id="UP000814172"/>
    </source>
</evidence>
<dbReference type="EMBL" id="WKEW01000020">
    <property type="protein sequence ID" value="MCF5057063.1"/>
    <property type="molecule type" value="Genomic_DNA"/>
</dbReference>
<evidence type="ECO:0000256" key="1">
    <source>
        <dbReference type="SAM" id="Phobius"/>
    </source>
</evidence>
<dbReference type="Gene3D" id="1.20.1170.10">
    <property type="match status" value="1"/>
</dbReference>
<keyword evidence="1" id="KW-0472">Membrane</keyword>
<sequence>MNSDIEYIPPNAKVTGNDVEKVRKYVNTGLSLPTTLDGVNNQYQGSVSDNGISASELLTSFQKINQHAALWSPLETDIITVASSLKRFAEDLNDYTEPAINEITGMDGYGDYKSKTSDLTEDQIRMFRRPLDENDTKTKDTYSTIDEYVQSIIESINNKKAVATAIKNKIVLFDQSLNQIEVDVGNKAAKALSSNTLQELREITAKLVEINKSISDLRTESKYSVGEWFMFGTLLIPVVGVPLCGAYFGKRDSGYSAKITKLQNDEDKLRSRQAELQKAAATLTSIHSSMRSLSIFTRGAIDGLTQIETLWSTTIKEVNASRNLLIKTKDFSELTIFIIKMSAVLSRWKKIKNYMNDMTTALGQSN</sequence>
<comment type="caution">
    <text evidence="2">The sequence shown here is derived from an EMBL/GenBank/DDBJ whole genome shotgun (WGS) entry which is preliminary data.</text>
</comment>
<keyword evidence="1" id="KW-1133">Transmembrane helix</keyword>
<gene>
    <name evidence="2" type="ORF">GIW75_08860</name>
</gene>
<feature type="transmembrane region" description="Helical" evidence="1">
    <location>
        <begin position="228"/>
        <end position="248"/>
    </location>
</feature>
<evidence type="ECO:0000313" key="2">
    <source>
        <dbReference type="EMBL" id="MCF5057063.1"/>
    </source>
</evidence>
<reference evidence="2 3" key="1">
    <citation type="submission" date="2019-11" db="EMBL/GenBank/DDBJ databases">
        <title>Epiphytic Pseudomonas syringae from cherry orchards.</title>
        <authorList>
            <person name="Hulin M.T."/>
        </authorList>
    </citation>
    <scope>NUCLEOTIDE SEQUENCE [LARGE SCALE GENOMIC DNA]</scope>
    <source>
        <strain evidence="2 3">PA-6-9F</strain>
    </source>
</reference>
<dbReference type="CDD" id="cd22657">
    <property type="entry name" value="ClyA_XaxA-like"/>
    <property type="match status" value="1"/>
</dbReference>
<dbReference type="RefSeq" id="WP_092238331.1">
    <property type="nucleotide sequence ID" value="NZ_CAXAQB010000004.1"/>
</dbReference>
<protein>
    <submittedName>
        <fullName evidence="2">Alpha-xenorhabdolysin family binary toxin subunit A</fullName>
    </submittedName>
</protein>
<dbReference type="SUPFAM" id="SSF58100">
    <property type="entry name" value="Bacterial hemolysins"/>
    <property type="match status" value="1"/>
</dbReference>
<name>A0AAW5AB47_9PSED</name>
<proteinExistence type="predicted"/>
<accession>A0AAW5AB47</accession>
<dbReference type="NCBIfam" id="NF033928">
    <property type="entry name" value="alph_xenorhab_A"/>
    <property type="match status" value="1"/>
</dbReference>
<dbReference type="Proteomes" id="UP000814172">
    <property type="component" value="Unassembled WGS sequence"/>
</dbReference>
<dbReference type="GeneID" id="55542307"/>
<keyword evidence="1" id="KW-0812">Transmembrane</keyword>
<keyword evidence="3" id="KW-1185">Reference proteome</keyword>
<organism evidence="2 3">
    <name type="scientific">Pseudomonas proteolytica</name>
    <dbReference type="NCBI Taxonomy" id="219574"/>
    <lineage>
        <taxon>Bacteria</taxon>
        <taxon>Pseudomonadati</taxon>
        <taxon>Pseudomonadota</taxon>
        <taxon>Gammaproteobacteria</taxon>
        <taxon>Pseudomonadales</taxon>
        <taxon>Pseudomonadaceae</taxon>
        <taxon>Pseudomonas</taxon>
    </lineage>
</organism>